<reference evidence="9 10" key="1">
    <citation type="journal article" date="2021" name="Microorganisms">
        <title>Acidisoma silvae sp. nov. and Acidisomacellulosilytica sp. nov., Two Acidophilic Bacteria Isolated from Decaying Wood, Hydrolyzing Cellulose and Producing Poly-3-hydroxybutyrate.</title>
        <authorList>
            <person name="Mieszkin S."/>
            <person name="Pouder E."/>
            <person name="Uroz S."/>
            <person name="Simon-Colin C."/>
            <person name="Alain K."/>
        </authorList>
    </citation>
    <scope>NUCLEOTIDE SEQUENCE [LARGE SCALE GENOMIC DNA]</scope>
    <source>
        <strain evidence="9 10">HW T5.17</strain>
    </source>
</reference>
<dbReference type="PROSITE" id="PS50928">
    <property type="entry name" value="ABC_TM1"/>
    <property type="match status" value="1"/>
</dbReference>
<dbReference type="GO" id="GO:0071916">
    <property type="term" value="F:dipeptide transmembrane transporter activity"/>
    <property type="evidence" value="ECO:0007669"/>
    <property type="project" value="TreeGrafter"/>
</dbReference>
<dbReference type="PANTHER" id="PTHR43163">
    <property type="entry name" value="DIPEPTIDE TRANSPORT SYSTEM PERMEASE PROTEIN DPPB-RELATED"/>
    <property type="match status" value="1"/>
</dbReference>
<evidence type="ECO:0000313" key="10">
    <source>
        <dbReference type="Proteomes" id="UP000721844"/>
    </source>
</evidence>
<dbReference type="InterPro" id="IPR035906">
    <property type="entry name" value="MetI-like_sf"/>
</dbReference>
<dbReference type="GO" id="GO:0005886">
    <property type="term" value="C:plasma membrane"/>
    <property type="evidence" value="ECO:0007669"/>
    <property type="project" value="UniProtKB-SubCell"/>
</dbReference>
<dbReference type="EMBL" id="JAESVA010000004">
    <property type="protein sequence ID" value="MCB8881402.1"/>
    <property type="molecule type" value="Genomic_DNA"/>
</dbReference>
<evidence type="ECO:0000256" key="1">
    <source>
        <dbReference type="ARBA" id="ARBA00004651"/>
    </source>
</evidence>
<gene>
    <name evidence="9" type="ORF">ACELLULO517_14225</name>
</gene>
<evidence type="ECO:0000256" key="3">
    <source>
        <dbReference type="ARBA" id="ARBA00022475"/>
    </source>
</evidence>
<organism evidence="9 10">
    <name type="scientific">Acidisoma cellulosilyticum</name>
    <dbReference type="NCBI Taxonomy" id="2802395"/>
    <lineage>
        <taxon>Bacteria</taxon>
        <taxon>Pseudomonadati</taxon>
        <taxon>Pseudomonadota</taxon>
        <taxon>Alphaproteobacteria</taxon>
        <taxon>Acetobacterales</taxon>
        <taxon>Acidocellaceae</taxon>
        <taxon>Acidisoma</taxon>
    </lineage>
</organism>
<comment type="subcellular location">
    <subcellularLocation>
        <location evidence="1 7">Cell membrane</location>
        <topology evidence="1 7">Multi-pass membrane protein</topology>
    </subcellularLocation>
</comment>
<accession>A0A964E4L9</accession>
<dbReference type="PANTHER" id="PTHR43163:SF6">
    <property type="entry name" value="DIPEPTIDE TRANSPORT SYSTEM PERMEASE PROTEIN DPPB-RELATED"/>
    <property type="match status" value="1"/>
</dbReference>
<evidence type="ECO:0000256" key="6">
    <source>
        <dbReference type="ARBA" id="ARBA00023136"/>
    </source>
</evidence>
<evidence type="ECO:0000256" key="2">
    <source>
        <dbReference type="ARBA" id="ARBA00022448"/>
    </source>
</evidence>
<dbReference type="Gene3D" id="1.10.3720.10">
    <property type="entry name" value="MetI-like"/>
    <property type="match status" value="1"/>
</dbReference>
<dbReference type="Pfam" id="PF00528">
    <property type="entry name" value="BPD_transp_1"/>
    <property type="match status" value="1"/>
</dbReference>
<dbReference type="SUPFAM" id="SSF161098">
    <property type="entry name" value="MetI-like"/>
    <property type="match status" value="1"/>
</dbReference>
<dbReference type="AlphaFoldDB" id="A0A964E4L9"/>
<dbReference type="InterPro" id="IPR045621">
    <property type="entry name" value="BPD_transp_1_N"/>
</dbReference>
<comment type="caution">
    <text evidence="9">The sequence shown here is derived from an EMBL/GenBank/DDBJ whole genome shotgun (WGS) entry which is preliminary data.</text>
</comment>
<proteinExistence type="inferred from homology"/>
<keyword evidence="5 7" id="KW-1133">Transmembrane helix</keyword>
<feature type="transmembrane region" description="Helical" evidence="7">
    <location>
        <begin position="152"/>
        <end position="173"/>
    </location>
</feature>
<feature type="transmembrane region" description="Helical" evidence="7">
    <location>
        <begin position="263"/>
        <end position="289"/>
    </location>
</feature>
<evidence type="ECO:0000256" key="5">
    <source>
        <dbReference type="ARBA" id="ARBA00022989"/>
    </source>
</evidence>
<feature type="transmembrane region" description="Helical" evidence="7">
    <location>
        <begin position="309"/>
        <end position="335"/>
    </location>
</feature>
<protein>
    <submittedName>
        <fullName evidence="9">ABC transporter permease</fullName>
    </submittedName>
</protein>
<evidence type="ECO:0000259" key="8">
    <source>
        <dbReference type="PROSITE" id="PS50928"/>
    </source>
</evidence>
<dbReference type="Pfam" id="PF19300">
    <property type="entry name" value="BPD_transp_1_N"/>
    <property type="match status" value="1"/>
</dbReference>
<keyword evidence="4 7" id="KW-0812">Transmembrane</keyword>
<keyword evidence="6 7" id="KW-0472">Membrane</keyword>
<keyword evidence="2 7" id="KW-0813">Transport</keyword>
<dbReference type="Proteomes" id="UP000721844">
    <property type="component" value="Unassembled WGS sequence"/>
</dbReference>
<feature type="transmembrane region" description="Helical" evidence="7">
    <location>
        <begin position="206"/>
        <end position="226"/>
    </location>
</feature>
<name>A0A964E4L9_9PROT</name>
<feature type="transmembrane region" description="Helical" evidence="7">
    <location>
        <begin position="104"/>
        <end position="128"/>
    </location>
</feature>
<keyword evidence="10" id="KW-1185">Reference proteome</keyword>
<evidence type="ECO:0000313" key="9">
    <source>
        <dbReference type="EMBL" id="MCB8881402.1"/>
    </source>
</evidence>
<comment type="similarity">
    <text evidence="7">Belongs to the binding-protein-dependent transport system permease family.</text>
</comment>
<sequence length="342" mass="37036">MIYRYILRRLGISVLQLLGLVIAVFFLIRMLPADPVARLVGMNASPAAYAQAAHSLGLDQPILIQFLRYFGLGHPAHGLLEGYLGVSWVTNTPVLTEMGQMLPVTFQLLGLSFLVTLLIAVPVGIISARRPGGIVDKAVFAYGLFGGSQPEFWWGLLFVFVFFFKLGVAPAPLGLVDPMLDSPPTITGFILIDSLITGEFDVFVDVLYHLMLPVLTLVFILSGPIMKMVRQNMIRALQSDFILYGQAAGLSQGMITRYAFRAALAPSMTLVGILFGVMLGGAVLVESVFSLGGIGQYAVRSVLAFDYPAIQGVVLVITGLSLIIYLVLDILYAAIDPRVTHS</sequence>
<keyword evidence="3" id="KW-1003">Cell membrane</keyword>
<feature type="domain" description="ABC transmembrane type-1" evidence="8">
    <location>
        <begin position="102"/>
        <end position="332"/>
    </location>
</feature>
<dbReference type="InterPro" id="IPR000515">
    <property type="entry name" value="MetI-like"/>
</dbReference>
<dbReference type="RefSeq" id="WP_227308073.1">
    <property type="nucleotide sequence ID" value="NZ_JAESVA010000004.1"/>
</dbReference>
<evidence type="ECO:0000256" key="4">
    <source>
        <dbReference type="ARBA" id="ARBA00022692"/>
    </source>
</evidence>
<evidence type="ECO:0000256" key="7">
    <source>
        <dbReference type="RuleBase" id="RU363032"/>
    </source>
</evidence>
<feature type="transmembrane region" description="Helical" evidence="7">
    <location>
        <begin position="12"/>
        <end position="31"/>
    </location>
</feature>